<gene>
    <name evidence="2" type="ORF">FKW77_006096</name>
</gene>
<dbReference type="EMBL" id="CP042200">
    <property type="protein sequence ID" value="QDS77003.1"/>
    <property type="molecule type" value="Genomic_DNA"/>
</dbReference>
<feature type="transmembrane region" description="Helical" evidence="1">
    <location>
        <begin position="391"/>
        <end position="411"/>
    </location>
</feature>
<keyword evidence="1" id="KW-0812">Transmembrane</keyword>
<feature type="transmembrane region" description="Helical" evidence="1">
    <location>
        <begin position="599"/>
        <end position="618"/>
    </location>
</feature>
<evidence type="ECO:0000256" key="1">
    <source>
        <dbReference type="SAM" id="Phobius"/>
    </source>
</evidence>
<feature type="transmembrane region" description="Helical" evidence="1">
    <location>
        <begin position="308"/>
        <end position="326"/>
    </location>
</feature>
<dbReference type="PANTHER" id="PTHR36840:SF1">
    <property type="entry name" value="BLL5714 PROTEIN"/>
    <property type="match status" value="1"/>
</dbReference>
<name>A0A517LMY3_9PEZI</name>
<organism evidence="2 3">
    <name type="scientific">Venturia effusa</name>
    <dbReference type="NCBI Taxonomy" id="50376"/>
    <lineage>
        <taxon>Eukaryota</taxon>
        <taxon>Fungi</taxon>
        <taxon>Dikarya</taxon>
        <taxon>Ascomycota</taxon>
        <taxon>Pezizomycotina</taxon>
        <taxon>Dothideomycetes</taxon>
        <taxon>Pleosporomycetidae</taxon>
        <taxon>Venturiales</taxon>
        <taxon>Venturiaceae</taxon>
        <taxon>Venturia</taxon>
    </lineage>
</organism>
<keyword evidence="1" id="KW-0472">Membrane</keyword>
<feature type="transmembrane region" description="Helical" evidence="1">
    <location>
        <begin position="446"/>
        <end position="465"/>
    </location>
</feature>
<dbReference type="Proteomes" id="UP000316270">
    <property type="component" value="Chromosome 16"/>
</dbReference>
<reference evidence="2 3" key="1">
    <citation type="submission" date="2019-07" db="EMBL/GenBank/DDBJ databases">
        <title>Finished genome of Venturia effusa.</title>
        <authorList>
            <person name="Young C.A."/>
            <person name="Cox M.P."/>
            <person name="Ganley A.R.D."/>
            <person name="David W.J."/>
        </authorList>
    </citation>
    <scope>NUCLEOTIDE SEQUENCE [LARGE SCALE GENOMIC DNA]</scope>
    <source>
        <strain evidence="3">albino</strain>
    </source>
</reference>
<feature type="transmembrane region" description="Helical" evidence="1">
    <location>
        <begin position="364"/>
        <end position="385"/>
    </location>
</feature>
<feature type="transmembrane region" description="Helical" evidence="1">
    <location>
        <begin position="565"/>
        <end position="587"/>
    </location>
</feature>
<dbReference type="OrthoDB" id="191995at2759"/>
<evidence type="ECO:0000313" key="3">
    <source>
        <dbReference type="Proteomes" id="UP000316270"/>
    </source>
</evidence>
<dbReference type="Pfam" id="PF06772">
    <property type="entry name" value="LtrA"/>
    <property type="match status" value="1"/>
</dbReference>
<accession>A0A517LMY3</accession>
<keyword evidence="1" id="KW-1133">Transmembrane helix</keyword>
<sequence length="705" mass="79741">MGDNHQHDTENTSPLQTSIAASTITISATNHPSSEHHTHLHHAGRRLRHFLRPDGRKVHIVHSPGEAEKLKKEISRRKSELEGWVGGSDAEKGTGEDDLEYDIVVHGSVDHITALRETHSHHEKARENLRIKHGKEFDEFERVVKELDKLGTELHMVSEHAVQLDANFEKYGYSAHLRTHNGHSSSASSTFASDIDHADEHESTHEHYKLLKNRGTPMLFWKKPIMRQYFHKGLLWRAQEAQEVASYELFVDLFYVGIIAIAGDGAAEEATGEALLRFAITFILSWKFWTDITQIISWFDADDMMRRITTLFVLTCLLGLTVNIAGSMETTYTPMIAFYLASRWFVALYYLWMAYLIPMVQGAMVAISLGTFIPGLIWIASIHVHEPDRQALIWIAIVMDLFGPMLIVGLMRAPNWMGVRYQCWAKTQFDFWPGQNIEHKIERTNAFVTLVFGYSVIALLYQSAVPFGLNAFFGKAVLGLIQAFTLNWLYFEIDTFNMHTHAIRRHFFSASVWLSAHLPFILAFALAGSALSKIVLAHDIAHADAEELREPYSARSEEHIPMGLRWFYCAGLSITLITMGIISLTHTHKKIPSVRIRRPFRLATRFAVAIAILLLPLAEERLNSLHLVATTTSLILLVLLVELSGSACIEDSFWGFNSGKRRCTYSARCLLSKKELHANAKSGVVVNVEEVARRDQFGGKEGFSV</sequence>
<proteinExistence type="predicted"/>
<feature type="transmembrane region" description="Helical" evidence="1">
    <location>
        <begin position="471"/>
        <end position="491"/>
    </location>
</feature>
<protein>
    <submittedName>
        <fullName evidence="2">Uncharacterized protein</fullName>
    </submittedName>
</protein>
<feature type="transmembrane region" description="Helical" evidence="1">
    <location>
        <begin position="512"/>
        <end position="531"/>
    </location>
</feature>
<keyword evidence="3" id="KW-1185">Reference proteome</keyword>
<evidence type="ECO:0000313" key="2">
    <source>
        <dbReference type="EMBL" id="QDS77003.1"/>
    </source>
</evidence>
<feature type="transmembrane region" description="Helical" evidence="1">
    <location>
        <begin position="332"/>
        <end position="352"/>
    </location>
</feature>
<dbReference type="AlphaFoldDB" id="A0A517LMY3"/>
<dbReference type="InterPro" id="IPR010640">
    <property type="entry name" value="Low_temperature_requirement_A"/>
</dbReference>
<dbReference type="STRING" id="50376.A0A517LMY3"/>
<dbReference type="PANTHER" id="PTHR36840">
    <property type="entry name" value="BLL5714 PROTEIN"/>
    <property type="match status" value="1"/>
</dbReference>